<sequence length="308" mass="35167">MATNDENNDENDEAEELRFLALQSMVRRSMKNKVNTNETDDQDIRLLRAAALKSITHRNNTQNNRLSLKDDKLVKTQLINDKKRSLPECPLGRKKMLISNESKINNSVEHINKKNPGVNNFELKHKPILEPKAESQSNPATVNKGDVKKIVRNGSIQLSNLDSEKFDETMILHITFSSSESDDSSTECDTIKNAKLQNNITHRNINNGVIRPTVPITKIVDNHSKTAHTNPLDDNKSKINSCMEKMCGLMRNCESEIEKRDEQIKILLEAYEKYQTYNESLRSILQSMKNVRDELSIYNSAELNNAEN</sequence>
<evidence type="ECO:0000313" key="1">
    <source>
        <dbReference type="EMBL" id="MBY72562.1"/>
    </source>
</evidence>
<keyword evidence="2" id="KW-1185">Reference proteome</keyword>
<organism evidence="1">
    <name type="scientific">Sipha flava</name>
    <name type="common">yellow sugarcane aphid</name>
    <dbReference type="NCBI Taxonomy" id="143950"/>
    <lineage>
        <taxon>Eukaryota</taxon>
        <taxon>Metazoa</taxon>
        <taxon>Ecdysozoa</taxon>
        <taxon>Arthropoda</taxon>
        <taxon>Hexapoda</taxon>
        <taxon>Insecta</taxon>
        <taxon>Pterygota</taxon>
        <taxon>Neoptera</taxon>
        <taxon>Paraneoptera</taxon>
        <taxon>Hemiptera</taxon>
        <taxon>Sternorrhyncha</taxon>
        <taxon>Aphidomorpha</taxon>
        <taxon>Aphidoidea</taxon>
        <taxon>Aphididae</taxon>
        <taxon>Sipha</taxon>
    </lineage>
</organism>
<dbReference type="AlphaFoldDB" id="A0A2S2Q5W6"/>
<proteinExistence type="predicted"/>
<protein>
    <submittedName>
        <fullName evidence="3">Uncharacterized protein LOC112691642</fullName>
    </submittedName>
</protein>
<dbReference type="OrthoDB" id="6620886at2759"/>
<gene>
    <name evidence="3" type="primary">LOC112691642</name>
    <name evidence="1" type="ORF">g.76219</name>
</gene>
<evidence type="ECO:0000313" key="2">
    <source>
        <dbReference type="Proteomes" id="UP000694846"/>
    </source>
</evidence>
<accession>A0A2S2Q5W6</accession>
<dbReference type="GeneID" id="112691642"/>
<reference evidence="3" key="2">
    <citation type="submission" date="2025-04" db="UniProtKB">
        <authorList>
            <consortium name="RefSeq"/>
        </authorList>
    </citation>
    <scope>IDENTIFICATION</scope>
    <source>
        <tissue evidence="3">Whole body</tissue>
    </source>
</reference>
<dbReference type="Proteomes" id="UP000694846">
    <property type="component" value="Unplaced"/>
</dbReference>
<evidence type="ECO:0000313" key="3">
    <source>
        <dbReference type="RefSeq" id="XP_025421766.1"/>
    </source>
</evidence>
<dbReference type="RefSeq" id="XP_025421766.1">
    <property type="nucleotide sequence ID" value="XM_025565981.1"/>
</dbReference>
<name>A0A2S2Q5W6_9HEMI</name>
<dbReference type="EMBL" id="GGMS01003359">
    <property type="protein sequence ID" value="MBY72562.1"/>
    <property type="molecule type" value="Transcribed_RNA"/>
</dbReference>
<reference evidence="1" key="1">
    <citation type="submission" date="2018-04" db="EMBL/GenBank/DDBJ databases">
        <title>Transcriptome assembly of Sipha flava.</title>
        <authorList>
            <person name="Scully E.D."/>
            <person name="Geib S.M."/>
            <person name="Palmer N.A."/>
            <person name="Koch K."/>
            <person name="Bradshaw J."/>
            <person name="Heng-Moss T."/>
            <person name="Sarath G."/>
        </authorList>
    </citation>
    <scope>NUCLEOTIDE SEQUENCE</scope>
</reference>